<dbReference type="InterPro" id="IPR050832">
    <property type="entry name" value="Bact_Acetyltransf"/>
</dbReference>
<evidence type="ECO:0000259" key="3">
    <source>
        <dbReference type="PROSITE" id="PS51186"/>
    </source>
</evidence>
<keyword evidence="5" id="KW-1185">Reference proteome</keyword>
<evidence type="ECO:0000313" key="4">
    <source>
        <dbReference type="EMBL" id="GII33465.1"/>
    </source>
</evidence>
<dbReference type="Gene3D" id="3.40.630.30">
    <property type="match status" value="1"/>
</dbReference>
<evidence type="ECO:0000313" key="5">
    <source>
        <dbReference type="Proteomes" id="UP000650628"/>
    </source>
</evidence>
<evidence type="ECO:0000256" key="1">
    <source>
        <dbReference type="ARBA" id="ARBA00022679"/>
    </source>
</evidence>
<dbReference type="PANTHER" id="PTHR43877">
    <property type="entry name" value="AMINOALKYLPHOSPHONATE N-ACETYLTRANSFERASE-RELATED-RELATED"/>
    <property type="match status" value="1"/>
</dbReference>
<keyword evidence="1" id="KW-0808">Transferase</keyword>
<dbReference type="InterPro" id="IPR000182">
    <property type="entry name" value="GNAT_dom"/>
</dbReference>
<dbReference type="PROSITE" id="PS51186">
    <property type="entry name" value="GNAT"/>
    <property type="match status" value="1"/>
</dbReference>
<protein>
    <submittedName>
        <fullName evidence="4">GNAT family acetyltransferase</fullName>
    </submittedName>
</protein>
<dbReference type="PANTHER" id="PTHR43877:SF1">
    <property type="entry name" value="ACETYLTRANSFERASE"/>
    <property type="match status" value="1"/>
</dbReference>
<evidence type="ECO:0000256" key="2">
    <source>
        <dbReference type="ARBA" id="ARBA00023315"/>
    </source>
</evidence>
<sequence>MHLGQNAEVVEIRLFRSGDGPAVADVIERCLRELNSRDYPEEIIERMCAHFSAERIVQLADERQMFVAESAGIAGTVSRDGNKVFTMFVHPRAIGQGLGRRLMRHIETLAAAEGYDYMETGASVTGHGFYQRLGYVDVRTSETEFGFNYILRKPLR</sequence>
<gene>
    <name evidence="4" type="ORF">Pmi06nite_69070</name>
</gene>
<name>A0A8J3U6A1_9ACTN</name>
<reference evidence="4 5" key="1">
    <citation type="submission" date="2021-01" db="EMBL/GenBank/DDBJ databases">
        <title>Whole genome shotgun sequence of Planotetraspora mira NBRC 15435.</title>
        <authorList>
            <person name="Komaki H."/>
            <person name="Tamura T."/>
        </authorList>
    </citation>
    <scope>NUCLEOTIDE SEQUENCE [LARGE SCALE GENOMIC DNA]</scope>
    <source>
        <strain evidence="4 5">NBRC 15435</strain>
    </source>
</reference>
<dbReference type="SUPFAM" id="SSF55729">
    <property type="entry name" value="Acyl-CoA N-acyltransferases (Nat)"/>
    <property type="match status" value="1"/>
</dbReference>
<dbReference type="CDD" id="cd04301">
    <property type="entry name" value="NAT_SF"/>
    <property type="match status" value="1"/>
</dbReference>
<comment type="caution">
    <text evidence="4">The sequence shown here is derived from an EMBL/GenBank/DDBJ whole genome shotgun (WGS) entry which is preliminary data.</text>
</comment>
<accession>A0A8J3U6A1</accession>
<organism evidence="4 5">
    <name type="scientific">Planotetraspora mira</name>
    <dbReference type="NCBI Taxonomy" id="58121"/>
    <lineage>
        <taxon>Bacteria</taxon>
        <taxon>Bacillati</taxon>
        <taxon>Actinomycetota</taxon>
        <taxon>Actinomycetes</taxon>
        <taxon>Streptosporangiales</taxon>
        <taxon>Streptosporangiaceae</taxon>
        <taxon>Planotetraspora</taxon>
    </lineage>
</organism>
<dbReference type="GO" id="GO:0016747">
    <property type="term" value="F:acyltransferase activity, transferring groups other than amino-acyl groups"/>
    <property type="evidence" value="ECO:0007669"/>
    <property type="project" value="InterPro"/>
</dbReference>
<dbReference type="InterPro" id="IPR016181">
    <property type="entry name" value="Acyl_CoA_acyltransferase"/>
</dbReference>
<dbReference type="EMBL" id="BOOO01000040">
    <property type="protein sequence ID" value="GII33465.1"/>
    <property type="molecule type" value="Genomic_DNA"/>
</dbReference>
<dbReference type="Proteomes" id="UP000650628">
    <property type="component" value="Unassembled WGS sequence"/>
</dbReference>
<dbReference type="AlphaFoldDB" id="A0A8J3U6A1"/>
<dbReference type="Pfam" id="PF13673">
    <property type="entry name" value="Acetyltransf_10"/>
    <property type="match status" value="1"/>
</dbReference>
<feature type="domain" description="N-acetyltransferase" evidence="3">
    <location>
        <begin position="10"/>
        <end position="156"/>
    </location>
</feature>
<proteinExistence type="predicted"/>
<keyword evidence="2" id="KW-0012">Acyltransferase</keyword>